<feature type="coiled-coil region" evidence="1">
    <location>
        <begin position="299"/>
        <end position="326"/>
    </location>
</feature>
<keyword evidence="3" id="KW-0812">Transmembrane</keyword>
<feature type="region of interest" description="Disordered" evidence="2">
    <location>
        <begin position="60"/>
        <end position="87"/>
    </location>
</feature>
<feature type="transmembrane region" description="Helical" evidence="3">
    <location>
        <begin position="198"/>
        <end position="222"/>
    </location>
</feature>
<evidence type="ECO:0000256" key="3">
    <source>
        <dbReference type="SAM" id="Phobius"/>
    </source>
</evidence>
<sequence length="537" mass="55967">MQGREHLADAKRGQSAVAAARRQSAVEGPGVAGKLGAVPAQQLLALQRSAGNAAAVRWMTSTKPGGPPPAGPSLSAGAEKAGDVTSAGDANNQFTGASVAGGYRNPDATTNAAQYGSVVGSGVGTVTSAAGLVGQGVRFHRARMDRKNAKPGTAEDHALGRDMKAGAGGTAEQGLSFVNMSTGLAAAVMNLKHVVQAAVSGVAAASSGIGVVAASVQSVRFIRKADRARRRVAALQRLMDDQNKPKQALRAANDQVEALQKAVNDGRTDVETAEASFEKALWEQAQQEVRGAEVDFALLVRLLERADQAQAALERDQADLEAARIRQDERAVTSAKMQDALEKQTEKAKRYRGGAVEDISLRDIQEYAARKNSRGTTMKAIGAVAGLLGVGGSIASMVAGVVLAAGAAAGAGVLVATPVGWGLAGAAATVALGSAGWKTWRFFQHRWEQSAAPESAGGPTPSRRDRLRRTLAFWKDVGPNERDQHAAALYEMARDETRPERVKEARDTLVALGLSWDEMKDDSVNGKKLIAAKFASA</sequence>
<feature type="transmembrane region" description="Helical" evidence="3">
    <location>
        <begin position="419"/>
        <end position="437"/>
    </location>
</feature>
<organism evidence="4 5">
    <name type="scientific">Streptomyces lannensis</name>
    <dbReference type="NCBI Taxonomy" id="766498"/>
    <lineage>
        <taxon>Bacteria</taxon>
        <taxon>Bacillati</taxon>
        <taxon>Actinomycetota</taxon>
        <taxon>Actinomycetes</taxon>
        <taxon>Kitasatosporales</taxon>
        <taxon>Streptomycetaceae</taxon>
        <taxon>Streptomyces</taxon>
    </lineage>
</organism>
<evidence type="ECO:0008006" key="6">
    <source>
        <dbReference type="Google" id="ProtNLM"/>
    </source>
</evidence>
<feature type="transmembrane region" description="Helical" evidence="3">
    <location>
        <begin position="380"/>
        <end position="407"/>
    </location>
</feature>
<keyword evidence="1" id="KW-0175">Coiled coil</keyword>
<comment type="caution">
    <text evidence="4">The sequence shown here is derived from an EMBL/GenBank/DDBJ whole genome shotgun (WGS) entry which is preliminary data.</text>
</comment>
<evidence type="ECO:0000256" key="2">
    <source>
        <dbReference type="SAM" id="MobiDB-lite"/>
    </source>
</evidence>
<proteinExistence type="predicted"/>
<dbReference type="EMBL" id="BAAAZA010000023">
    <property type="protein sequence ID" value="GAA3887399.1"/>
    <property type="molecule type" value="Genomic_DNA"/>
</dbReference>
<dbReference type="Proteomes" id="UP001501563">
    <property type="component" value="Unassembled WGS sequence"/>
</dbReference>
<evidence type="ECO:0000313" key="4">
    <source>
        <dbReference type="EMBL" id="GAA3887399.1"/>
    </source>
</evidence>
<keyword evidence="3" id="KW-0472">Membrane</keyword>
<keyword evidence="5" id="KW-1185">Reference proteome</keyword>
<keyword evidence="3" id="KW-1133">Transmembrane helix</keyword>
<evidence type="ECO:0000256" key="1">
    <source>
        <dbReference type="SAM" id="Coils"/>
    </source>
</evidence>
<accession>A0ABP7KU68</accession>
<name>A0ABP7KU68_9ACTN</name>
<gene>
    <name evidence="4" type="ORF">GCM10022207_63420</name>
</gene>
<feature type="compositionally biased region" description="Low complexity" evidence="2">
    <location>
        <begin position="14"/>
        <end position="26"/>
    </location>
</feature>
<feature type="region of interest" description="Disordered" evidence="2">
    <location>
        <begin position="1"/>
        <end position="26"/>
    </location>
</feature>
<evidence type="ECO:0000313" key="5">
    <source>
        <dbReference type="Proteomes" id="UP001501563"/>
    </source>
</evidence>
<feature type="compositionally biased region" description="Basic and acidic residues" evidence="2">
    <location>
        <begin position="1"/>
        <end position="12"/>
    </location>
</feature>
<reference evidence="5" key="1">
    <citation type="journal article" date="2019" name="Int. J. Syst. Evol. Microbiol.">
        <title>The Global Catalogue of Microorganisms (GCM) 10K type strain sequencing project: providing services to taxonomists for standard genome sequencing and annotation.</title>
        <authorList>
            <consortium name="The Broad Institute Genomics Platform"/>
            <consortium name="The Broad Institute Genome Sequencing Center for Infectious Disease"/>
            <person name="Wu L."/>
            <person name="Ma J."/>
        </authorList>
    </citation>
    <scope>NUCLEOTIDE SEQUENCE [LARGE SCALE GENOMIC DNA]</scope>
    <source>
        <strain evidence="5">JCM 16578</strain>
    </source>
</reference>
<protein>
    <recommendedName>
        <fullName evidence="6">Integral membrane protein</fullName>
    </recommendedName>
</protein>